<dbReference type="CDD" id="cd04202">
    <property type="entry name" value="CuRO_D2_2dMcoN_like"/>
    <property type="match status" value="1"/>
</dbReference>
<evidence type="ECO:0000313" key="6">
    <source>
        <dbReference type="EMBL" id="MBG6136450.1"/>
    </source>
</evidence>
<feature type="transmembrane region" description="Helical" evidence="3">
    <location>
        <begin position="133"/>
        <end position="152"/>
    </location>
</feature>
<keyword evidence="1" id="KW-0479">Metal-binding</keyword>
<evidence type="ECO:0000313" key="7">
    <source>
        <dbReference type="Proteomes" id="UP000622552"/>
    </source>
</evidence>
<evidence type="ECO:0000259" key="5">
    <source>
        <dbReference type="Pfam" id="PF07732"/>
    </source>
</evidence>
<dbReference type="Pfam" id="PF07731">
    <property type="entry name" value="Cu-oxidase_2"/>
    <property type="match status" value="1"/>
</dbReference>
<dbReference type="GO" id="GO:0005507">
    <property type="term" value="F:copper ion binding"/>
    <property type="evidence" value="ECO:0007669"/>
    <property type="project" value="InterPro"/>
</dbReference>
<feature type="transmembrane region" description="Helical" evidence="3">
    <location>
        <begin position="164"/>
        <end position="185"/>
    </location>
</feature>
<reference evidence="6" key="1">
    <citation type="submission" date="2020-11" db="EMBL/GenBank/DDBJ databases">
        <title>Sequencing the genomes of 1000 actinobacteria strains.</title>
        <authorList>
            <person name="Klenk H.-P."/>
        </authorList>
    </citation>
    <scope>NUCLEOTIDE SEQUENCE</scope>
    <source>
        <strain evidence="6">DSM 45356</strain>
    </source>
</reference>
<keyword evidence="3" id="KW-0812">Transmembrane</keyword>
<name>A0A8J7GEL3_9ACTN</name>
<dbReference type="InterPro" id="IPR008972">
    <property type="entry name" value="Cupredoxin"/>
</dbReference>
<dbReference type="AlphaFoldDB" id="A0A8J7GEL3"/>
<evidence type="ECO:0000256" key="3">
    <source>
        <dbReference type="SAM" id="Phobius"/>
    </source>
</evidence>
<keyword evidence="3" id="KW-1133">Transmembrane helix</keyword>
<organism evidence="6 7">
    <name type="scientific">Longispora fulva</name>
    <dbReference type="NCBI Taxonomy" id="619741"/>
    <lineage>
        <taxon>Bacteria</taxon>
        <taxon>Bacillati</taxon>
        <taxon>Actinomycetota</taxon>
        <taxon>Actinomycetes</taxon>
        <taxon>Micromonosporales</taxon>
        <taxon>Micromonosporaceae</taxon>
        <taxon>Longispora</taxon>
    </lineage>
</organism>
<dbReference type="InterPro" id="IPR011706">
    <property type="entry name" value="Cu-oxidase_C"/>
</dbReference>
<dbReference type="Gene3D" id="2.60.40.420">
    <property type="entry name" value="Cupredoxins - blue copper proteins"/>
    <property type="match status" value="3"/>
</dbReference>
<feature type="transmembrane region" description="Helical" evidence="3">
    <location>
        <begin position="70"/>
        <end position="88"/>
    </location>
</feature>
<feature type="domain" description="Plastocyanin-like" evidence="5">
    <location>
        <begin position="248"/>
        <end position="349"/>
    </location>
</feature>
<keyword evidence="2" id="KW-0560">Oxidoreductase</keyword>
<dbReference type="InterPro" id="IPR011707">
    <property type="entry name" value="Cu-oxidase-like_N"/>
</dbReference>
<accession>A0A8J7GEL3</accession>
<proteinExistence type="predicted"/>
<dbReference type="InterPro" id="IPR045087">
    <property type="entry name" value="Cu-oxidase_fam"/>
</dbReference>
<dbReference type="Proteomes" id="UP000622552">
    <property type="component" value="Unassembled WGS sequence"/>
</dbReference>
<dbReference type="PROSITE" id="PS00080">
    <property type="entry name" value="MULTICOPPER_OXIDASE2"/>
    <property type="match status" value="1"/>
</dbReference>
<feature type="transmembrane region" description="Helical" evidence="3">
    <location>
        <begin position="6"/>
        <end position="28"/>
    </location>
</feature>
<dbReference type="RefSeq" id="WP_197003423.1">
    <property type="nucleotide sequence ID" value="NZ_BONS01000015.1"/>
</dbReference>
<dbReference type="GO" id="GO:0016491">
    <property type="term" value="F:oxidoreductase activity"/>
    <property type="evidence" value="ECO:0007669"/>
    <property type="project" value="UniProtKB-KW"/>
</dbReference>
<protein>
    <submittedName>
        <fullName evidence="6">FtsP/CotA-like multicopper oxidase with cupredoxin domain</fullName>
    </submittedName>
</protein>
<evidence type="ECO:0000259" key="4">
    <source>
        <dbReference type="Pfam" id="PF07731"/>
    </source>
</evidence>
<dbReference type="EMBL" id="JADOUF010000001">
    <property type="protein sequence ID" value="MBG6136450.1"/>
    <property type="molecule type" value="Genomic_DNA"/>
</dbReference>
<gene>
    <name evidence="6" type="ORF">IW245_002644</name>
</gene>
<keyword evidence="7" id="KW-1185">Reference proteome</keyword>
<dbReference type="PANTHER" id="PTHR11709">
    <property type="entry name" value="MULTI-COPPER OXIDASE"/>
    <property type="match status" value="1"/>
</dbReference>
<feature type="domain" description="Plastocyanin-like" evidence="4">
    <location>
        <begin position="522"/>
        <end position="625"/>
    </location>
</feature>
<feature type="transmembrane region" description="Helical" evidence="3">
    <location>
        <begin position="108"/>
        <end position="127"/>
    </location>
</feature>
<keyword evidence="3" id="KW-0472">Membrane</keyword>
<evidence type="ECO:0000256" key="1">
    <source>
        <dbReference type="ARBA" id="ARBA00022723"/>
    </source>
</evidence>
<dbReference type="InterPro" id="IPR002355">
    <property type="entry name" value="Cu_oxidase_Cu_BS"/>
</dbReference>
<sequence>MPTDLLAVDLLLVIALAIVWPLTGWAVGTLGARGLAWTLIALGLLLIALRIVVVAVLYTSGWWFVQETVVLGLPLILVPAAATVLLTLPRLRSGADLAHPLVAGPVRVTGYAAFACLVVAFVVSYPVTPGRGLVVVALTALAAGWSLVRTIIRYRSPTRRSSPVSHVATLVVGVLALTGGLVVAYDASVLPDRLPMGTHGPVDLGGGRPADHAQGQAANVADIRGPRGDGPVRRFTLTARHATVRGVAALTYDGTVPGPELRVTQGDVVEVTLRNADVAEGVTIHWHGYDVPNGEDGVAGVTQQAVRPGAEFTYRFLASRAGTYWYHSHQDSDAQVRAGLYGILIVDPAPPTGLDLALAYHNFGQEDVLGAPQLLGDRSGPESRPVPAGTPVRLRLVNTDAATHDFTLTGTAARVAAFDGTEVHGPTDVPDPVVTVPGGGRADLTFTMPDHPVLLDVGNAAEDLGLLLGTGPTPAHTAGTRVDPLNYGTPAATPFGRDSHFDRHFTLVLDERLGFYDGRFDTVYTVNGQTFPDIPAQQVRYGELVKFTIVNRSVESHPIHPHGHHVLVLSRDGRPATGSPVWLDTLDIREGQIWEVALKADNPGIWMDHCHNLRHAATGMMFHLAYTGVTTSYEVGRTTGDHPE</sequence>
<dbReference type="Pfam" id="PF07732">
    <property type="entry name" value="Cu-oxidase_3"/>
    <property type="match status" value="1"/>
</dbReference>
<comment type="caution">
    <text evidence="6">The sequence shown here is derived from an EMBL/GenBank/DDBJ whole genome shotgun (WGS) entry which is preliminary data.</text>
</comment>
<dbReference type="SUPFAM" id="SSF49503">
    <property type="entry name" value="Cupredoxins"/>
    <property type="match status" value="3"/>
</dbReference>
<feature type="transmembrane region" description="Helical" evidence="3">
    <location>
        <begin position="35"/>
        <end position="58"/>
    </location>
</feature>
<evidence type="ECO:0000256" key="2">
    <source>
        <dbReference type="ARBA" id="ARBA00023002"/>
    </source>
</evidence>